<accession>A0AC34G1X2</accession>
<dbReference type="WBParaSite" id="ES5_v2.g23660.t1">
    <property type="protein sequence ID" value="ES5_v2.g23660.t1"/>
    <property type="gene ID" value="ES5_v2.g23660"/>
</dbReference>
<proteinExistence type="predicted"/>
<reference evidence="2" key="1">
    <citation type="submission" date="2022-11" db="UniProtKB">
        <authorList>
            <consortium name="WormBaseParasite"/>
        </authorList>
    </citation>
    <scope>IDENTIFICATION</scope>
</reference>
<evidence type="ECO:0000313" key="1">
    <source>
        <dbReference type="Proteomes" id="UP000887579"/>
    </source>
</evidence>
<organism evidence="1 2">
    <name type="scientific">Panagrolaimus sp. ES5</name>
    <dbReference type="NCBI Taxonomy" id="591445"/>
    <lineage>
        <taxon>Eukaryota</taxon>
        <taxon>Metazoa</taxon>
        <taxon>Ecdysozoa</taxon>
        <taxon>Nematoda</taxon>
        <taxon>Chromadorea</taxon>
        <taxon>Rhabditida</taxon>
        <taxon>Tylenchina</taxon>
        <taxon>Panagrolaimomorpha</taxon>
        <taxon>Panagrolaimoidea</taxon>
        <taxon>Panagrolaimidae</taxon>
        <taxon>Panagrolaimus</taxon>
    </lineage>
</organism>
<evidence type="ECO:0000313" key="2">
    <source>
        <dbReference type="WBParaSite" id="ES5_v2.g23660.t1"/>
    </source>
</evidence>
<sequence length="297" mass="33617">MDLKQAIPHGNSFGQFERPETLKSLAKFVNHLEDKAEPHPKGTGFMGPSLTSKTSILKSAGVYKAGTTSYLFKKLEATVHVRQTNDLTKCETCIKLKVLIETDQLDEELRQEAIQHLANHYKNVDDDRRDYSVRIETSLNSNDLLSYAEDAAAKHLNKYPRLNVNRGKKLSDAMKEMCTLTARVVHKKWEDKEHQLFLYWNPNQLLPAGANATISQALHCFGMLDTISTHIAVQLDNCAVNKNYTVFGGFGLLLYWVPEIEKIYICTNEVGHTHNDVDQLFGVLARAIKNEQIFSPQ</sequence>
<dbReference type="Proteomes" id="UP000887579">
    <property type="component" value="Unplaced"/>
</dbReference>
<name>A0AC34G1X2_9BILA</name>
<protein>
    <submittedName>
        <fullName evidence="2">Uncharacterized protein</fullName>
    </submittedName>
</protein>